<gene>
    <name evidence="2" type="ORF">WQQ_16580</name>
</gene>
<dbReference type="Gene3D" id="3.40.50.720">
    <property type="entry name" value="NAD(P)-binding Rossmann-like Domain"/>
    <property type="match status" value="1"/>
</dbReference>
<dbReference type="SUPFAM" id="SSF51735">
    <property type="entry name" value="NAD(P)-binding Rossmann-fold domains"/>
    <property type="match status" value="1"/>
</dbReference>
<evidence type="ECO:0000313" key="2">
    <source>
        <dbReference type="EMBL" id="EIT71521.1"/>
    </source>
</evidence>
<dbReference type="PATRIC" id="fig|1172194.4.peg.1600"/>
<proteinExistence type="predicted"/>
<sequence>MTRHALVAGSTGLIGSHLLRRLLADARFDRISVLVRKPLAQTHPKLTAIVTDFGDLEGLGSALQADDVFCCLGTTRAKAGSKQAFEAVDYELVMRLARAAKAAGSRQFLVVSAMGAHANSLAFYSQVKGRVERDLRTVGFASLHIFRPSLLLGERAESRTLEGLGQRLAPVIGGLLPARYRPIEADTVAAALLQAAVSERPGAHVHEAPFATA</sequence>
<dbReference type="InterPro" id="IPR016040">
    <property type="entry name" value="NAD(P)-bd_dom"/>
</dbReference>
<name>I8I597_9GAMM</name>
<dbReference type="RefSeq" id="WP_007184607.1">
    <property type="nucleotide sequence ID" value="NZ_AKGD01000001.1"/>
</dbReference>
<dbReference type="STRING" id="1172194.WQQ_16580"/>
<protein>
    <recommendedName>
        <fullName evidence="1">NAD(P)-binding domain-containing protein</fullName>
    </recommendedName>
</protein>
<feature type="domain" description="NAD(P)-binding" evidence="1">
    <location>
        <begin position="9"/>
        <end position="154"/>
    </location>
</feature>
<comment type="caution">
    <text evidence="2">The sequence shown here is derived from an EMBL/GenBank/DDBJ whole genome shotgun (WGS) entry which is preliminary data.</text>
</comment>
<evidence type="ECO:0000313" key="3">
    <source>
        <dbReference type="Proteomes" id="UP000003704"/>
    </source>
</evidence>
<accession>I8I597</accession>
<dbReference type="OrthoDB" id="9798632at2"/>
<dbReference type="EMBL" id="AKGD01000001">
    <property type="protein sequence ID" value="EIT71521.1"/>
    <property type="molecule type" value="Genomic_DNA"/>
</dbReference>
<reference evidence="2 3" key="1">
    <citation type="journal article" date="2012" name="J. Bacteriol.">
        <title>Genome Sequence of n-Alkane-Degrading Hydrocarboniphaga effusa Strain AP103T (ATCC BAA-332T).</title>
        <authorList>
            <person name="Chang H.K."/>
            <person name="Zylstra G.J."/>
            <person name="Chae J.C."/>
        </authorList>
    </citation>
    <scope>NUCLEOTIDE SEQUENCE [LARGE SCALE GENOMIC DNA]</scope>
    <source>
        <strain evidence="2 3">AP103</strain>
    </source>
</reference>
<dbReference type="Pfam" id="PF13460">
    <property type="entry name" value="NAD_binding_10"/>
    <property type="match status" value="1"/>
</dbReference>
<dbReference type="PANTHER" id="PTHR14097">
    <property type="entry name" value="OXIDOREDUCTASE HTATIP2"/>
    <property type="match status" value="1"/>
</dbReference>
<dbReference type="Proteomes" id="UP000003704">
    <property type="component" value="Unassembled WGS sequence"/>
</dbReference>
<dbReference type="InterPro" id="IPR036291">
    <property type="entry name" value="NAD(P)-bd_dom_sf"/>
</dbReference>
<keyword evidence="3" id="KW-1185">Reference proteome</keyword>
<dbReference type="AlphaFoldDB" id="I8I597"/>
<organism evidence="2 3">
    <name type="scientific">Hydrocarboniphaga effusa AP103</name>
    <dbReference type="NCBI Taxonomy" id="1172194"/>
    <lineage>
        <taxon>Bacteria</taxon>
        <taxon>Pseudomonadati</taxon>
        <taxon>Pseudomonadota</taxon>
        <taxon>Gammaproteobacteria</taxon>
        <taxon>Nevskiales</taxon>
        <taxon>Nevskiaceae</taxon>
        <taxon>Hydrocarboniphaga</taxon>
    </lineage>
</organism>
<dbReference type="PANTHER" id="PTHR14097:SF7">
    <property type="entry name" value="OXIDOREDUCTASE HTATIP2"/>
    <property type="match status" value="1"/>
</dbReference>
<evidence type="ECO:0000259" key="1">
    <source>
        <dbReference type="Pfam" id="PF13460"/>
    </source>
</evidence>